<dbReference type="InterPro" id="IPR050930">
    <property type="entry name" value="MFS_Vesicular_Transporter"/>
</dbReference>
<dbReference type="InterPro" id="IPR001958">
    <property type="entry name" value="Tet-R_TetA/multi-R_MdtG-like"/>
</dbReference>
<feature type="transmembrane region" description="Helical" evidence="8">
    <location>
        <begin position="86"/>
        <end position="106"/>
    </location>
</feature>
<feature type="transmembrane region" description="Helical" evidence="8">
    <location>
        <begin position="500"/>
        <end position="519"/>
    </location>
</feature>
<dbReference type="EMBL" id="MU853756">
    <property type="protein sequence ID" value="KAK3944954.1"/>
    <property type="molecule type" value="Genomic_DNA"/>
</dbReference>
<keyword evidence="3" id="KW-0813">Transport</keyword>
<feature type="transmembrane region" description="Helical" evidence="8">
    <location>
        <begin position="145"/>
        <end position="163"/>
    </location>
</feature>
<comment type="similarity">
    <text evidence="2">Belongs to the major facilitator superfamily. Vesicular transporter family.</text>
</comment>
<evidence type="ECO:0000313" key="11">
    <source>
        <dbReference type="Proteomes" id="UP001303473"/>
    </source>
</evidence>
<keyword evidence="4 8" id="KW-0812">Transmembrane</keyword>
<dbReference type="InterPro" id="IPR036259">
    <property type="entry name" value="MFS_trans_sf"/>
</dbReference>
<name>A0AAN6NGY8_9PEZI</name>
<evidence type="ECO:0000256" key="2">
    <source>
        <dbReference type="ARBA" id="ARBA00006829"/>
    </source>
</evidence>
<feature type="transmembrane region" description="Helical" evidence="8">
    <location>
        <begin position="393"/>
        <end position="413"/>
    </location>
</feature>
<feature type="transmembrane region" description="Helical" evidence="8">
    <location>
        <begin position="202"/>
        <end position="222"/>
    </location>
</feature>
<dbReference type="Pfam" id="PF07690">
    <property type="entry name" value="MFS_1"/>
    <property type="match status" value="1"/>
</dbReference>
<dbReference type="CDD" id="cd17325">
    <property type="entry name" value="MFS_MdtG_SLC18_like"/>
    <property type="match status" value="1"/>
</dbReference>
<accession>A0AAN6NGY8</accession>
<dbReference type="PROSITE" id="PS50850">
    <property type="entry name" value="MFS"/>
    <property type="match status" value="1"/>
</dbReference>
<feature type="compositionally biased region" description="Low complexity" evidence="7">
    <location>
        <begin position="236"/>
        <end position="247"/>
    </location>
</feature>
<feature type="transmembrane region" description="Helical" evidence="8">
    <location>
        <begin position="465"/>
        <end position="494"/>
    </location>
</feature>
<dbReference type="Proteomes" id="UP001303473">
    <property type="component" value="Unassembled WGS sequence"/>
</dbReference>
<sequence length="557" mass="58293">MTLNTPTIFGSIRSFLSGYSSSPTSSGPGAEPYLLKQRSSTVFIVFTVCIAIFTDILYYGLIVPVIPFSLHIQVGIPEDQVQQWTAILLACYNVTLFIGSPIAGLYADHTASRRLPLLFGLLALLGSTFLLCFGTNMTLLILGRLLQGLSAAIVWSVGLALLVDTIGKDIGYAMGWVSIAMSVGLLISPVIGGAVYAAAGYYAVYFVAFAVVAVDIVLRMVLIEKKVARQWLPEDSSSTPVVSTGVTRDVSESRTEKSDGGDTHASAADPTTGADRVAAGRPTAGQQEEGVGSGADVPESSPARAAAETALAPTPATHPYLELLKSRRTLAALLGVIIEAGVMFAFDTVVPLFVKNTFHWSSTAAGLVFICVMVPGFASPLVGMLSDKYGAKWPSVVGFAATVPLLVCLRFVTDNTLQHKVLLCALLALMGLTLLTLANTPLMAEITYSINAKEAERPGMWGAKGVYGIAYGLYATAFALGGTIGSIMAGYLVAGPGWGTATWSLALWCAFGVVVSCGLGGRPPKKIDNTTCFDASPTATEGDSRVIGGTSSVSEVV</sequence>
<dbReference type="PRINTS" id="PR01035">
    <property type="entry name" value="TCRTETA"/>
</dbReference>
<keyword evidence="11" id="KW-1185">Reference proteome</keyword>
<feature type="compositionally biased region" description="Basic and acidic residues" evidence="7">
    <location>
        <begin position="249"/>
        <end position="262"/>
    </location>
</feature>
<evidence type="ECO:0000256" key="3">
    <source>
        <dbReference type="ARBA" id="ARBA00022448"/>
    </source>
</evidence>
<reference evidence="11" key="1">
    <citation type="journal article" date="2023" name="Mol. Phylogenet. Evol.">
        <title>Genome-scale phylogeny and comparative genomics of the fungal order Sordariales.</title>
        <authorList>
            <person name="Hensen N."/>
            <person name="Bonometti L."/>
            <person name="Westerberg I."/>
            <person name="Brannstrom I.O."/>
            <person name="Guillou S."/>
            <person name="Cros-Aarteil S."/>
            <person name="Calhoun S."/>
            <person name="Haridas S."/>
            <person name="Kuo A."/>
            <person name="Mondo S."/>
            <person name="Pangilinan J."/>
            <person name="Riley R."/>
            <person name="LaButti K."/>
            <person name="Andreopoulos B."/>
            <person name="Lipzen A."/>
            <person name="Chen C."/>
            <person name="Yan M."/>
            <person name="Daum C."/>
            <person name="Ng V."/>
            <person name="Clum A."/>
            <person name="Steindorff A."/>
            <person name="Ohm R.A."/>
            <person name="Martin F."/>
            <person name="Silar P."/>
            <person name="Natvig D.O."/>
            <person name="Lalanne C."/>
            <person name="Gautier V."/>
            <person name="Ament-Velasquez S.L."/>
            <person name="Kruys A."/>
            <person name="Hutchinson M.I."/>
            <person name="Powell A.J."/>
            <person name="Barry K."/>
            <person name="Miller A.N."/>
            <person name="Grigoriev I.V."/>
            <person name="Debuchy R."/>
            <person name="Gladieux P."/>
            <person name="Hiltunen Thoren M."/>
            <person name="Johannesson H."/>
        </authorList>
    </citation>
    <scope>NUCLEOTIDE SEQUENCE [LARGE SCALE GENOMIC DNA]</scope>
    <source>
        <strain evidence="11">CBS 340.73</strain>
    </source>
</reference>
<keyword evidence="6 8" id="KW-0472">Membrane</keyword>
<evidence type="ECO:0000259" key="9">
    <source>
        <dbReference type="PROSITE" id="PS50850"/>
    </source>
</evidence>
<evidence type="ECO:0000256" key="7">
    <source>
        <dbReference type="SAM" id="MobiDB-lite"/>
    </source>
</evidence>
<comment type="caution">
    <text evidence="10">The sequence shown here is derived from an EMBL/GenBank/DDBJ whole genome shotgun (WGS) entry which is preliminary data.</text>
</comment>
<feature type="transmembrane region" description="Helical" evidence="8">
    <location>
        <begin position="175"/>
        <end position="196"/>
    </location>
</feature>
<evidence type="ECO:0000256" key="1">
    <source>
        <dbReference type="ARBA" id="ARBA00004141"/>
    </source>
</evidence>
<proteinExistence type="inferred from homology"/>
<feature type="compositionally biased region" description="Low complexity" evidence="7">
    <location>
        <begin position="302"/>
        <end position="311"/>
    </location>
</feature>
<evidence type="ECO:0000313" key="10">
    <source>
        <dbReference type="EMBL" id="KAK3944954.1"/>
    </source>
</evidence>
<dbReference type="Gene3D" id="1.20.1250.20">
    <property type="entry name" value="MFS general substrate transporter like domains"/>
    <property type="match status" value="2"/>
</dbReference>
<keyword evidence="5 8" id="KW-1133">Transmembrane helix</keyword>
<evidence type="ECO:0000256" key="8">
    <source>
        <dbReference type="SAM" id="Phobius"/>
    </source>
</evidence>
<comment type="subcellular location">
    <subcellularLocation>
        <location evidence="1">Membrane</location>
        <topology evidence="1">Multi-pass membrane protein</topology>
    </subcellularLocation>
</comment>
<dbReference type="InterPro" id="IPR011701">
    <property type="entry name" value="MFS"/>
</dbReference>
<evidence type="ECO:0000256" key="6">
    <source>
        <dbReference type="ARBA" id="ARBA00023136"/>
    </source>
</evidence>
<feature type="transmembrane region" description="Helical" evidence="8">
    <location>
        <begin position="360"/>
        <end position="381"/>
    </location>
</feature>
<feature type="region of interest" description="Disordered" evidence="7">
    <location>
        <begin position="234"/>
        <end position="311"/>
    </location>
</feature>
<feature type="domain" description="Major facilitator superfamily (MFS) profile" evidence="9">
    <location>
        <begin position="44"/>
        <end position="524"/>
    </location>
</feature>
<protein>
    <submittedName>
        <fullName evidence="10">Major facilitator superfamily domain-containing protein</fullName>
    </submittedName>
</protein>
<dbReference type="InterPro" id="IPR020846">
    <property type="entry name" value="MFS_dom"/>
</dbReference>
<dbReference type="PANTHER" id="PTHR23506">
    <property type="entry name" value="GH10249P"/>
    <property type="match status" value="1"/>
</dbReference>
<dbReference type="GO" id="GO:0022857">
    <property type="term" value="F:transmembrane transporter activity"/>
    <property type="evidence" value="ECO:0007669"/>
    <property type="project" value="InterPro"/>
</dbReference>
<feature type="transmembrane region" description="Helical" evidence="8">
    <location>
        <begin position="330"/>
        <end position="354"/>
    </location>
</feature>
<organism evidence="10 11">
    <name type="scientific">Diplogelasinospora grovesii</name>
    <dbReference type="NCBI Taxonomy" id="303347"/>
    <lineage>
        <taxon>Eukaryota</taxon>
        <taxon>Fungi</taxon>
        <taxon>Dikarya</taxon>
        <taxon>Ascomycota</taxon>
        <taxon>Pezizomycotina</taxon>
        <taxon>Sordariomycetes</taxon>
        <taxon>Sordariomycetidae</taxon>
        <taxon>Sordariales</taxon>
        <taxon>Diplogelasinosporaceae</taxon>
        <taxon>Diplogelasinospora</taxon>
    </lineage>
</organism>
<feature type="transmembrane region" description="Helical" evidence="8">
    <location>
        <begin position="42"/>
        <end position="66"/>
    </location>
</feature>
<dbReference type="PANTHER" id="PTHR23506:SF23">
    <property type="entry name" value="GH10249P"/>
    <property type="match status" value="1"/>
</dbReference>
<dbReference type="SUPFAM" id="SSF103473">
    <property type="entry name" value="MFS general substrate transporter"/>
    <property type="match status" value="1"/>
</dbReference>
<evidence type="ECO:0000256" key="4">
    <source>
        <dbReference type="ARBA" id="ARBA00022692"/>
    </source>
</evidence>
<feature type="transmembrane region" description="Helical" evidence="8">
    <location>
        <begin position="118"/>
        <end position="139"/>
    </location>
</feature>
<gene>
    <name evidence="10" type="ORF">QBC46DRAFT_372375</name>
</gene>
<dbReference type="AlphaFoldDB" id="A0AAN6NGY8"/>
<evidence type="ECO:0000256" key="5">
    <source>
        <dbReference type="ARBA" id="ARBA00022989"/>
    </source>
</evidence>
<feature type="transmembrane region" description="Helical" evidence="8">
    <location>
        <begin position="419"/>
        <end position="444"/>
    </location>
</feature>
<dbReference type="GO" id="GO:0016020">
    <property type="term" value="C:membrane"/>
    <property type="evidence" value="ECO:0007669"/>
    <property type="project" value="UniProtKB-SubCell"/>
</dbReference>